<feature type="compositionally biased region" description="Acidic residues" evidence="1">
    <location>
        <begin position="282"/>
        <end position="298"/>
    </location>
</feature>
<organism evidence="2 3">
    <name type="scientific">Mycena pura</name>
    <dbReference type="NCBI Taxonomy" id="153505"/>
    <lineage>
        <taxon>Eukaryota</taxon>
        <taxon>Fungi</taxon>
        <taxon>Dikarya</taxon>
        <taxon>Basidiomycota</taxon>
        <taxon>Agaricomycotina</taxon>
        <taxon>Agaricomycetes</taxon>
        <taxon>Agaricomycetidae</taxon>
        <taxon>Agaricales</taxon>
        <taxon>Marasmiineae</taxon>
        <taxon>Mycenaceae</taxon>
        <taxon>Mycena</taxon>
    </lineage>
</organism>
<feature type="region of interest" description="Disordered" evidence="1">
    <location>
        <begin position="213"/>
        <end position="243"/>
    </location>
</feature>
<keyword evidence="3" id="KW-1185">Reference proteome</keyword>
<accession>A0AAD6YHD5</accession>
<dbReference type="Proteomes" id="UP001219525">
    <property type="component" value="Unassembled WGS sequence"/>
</dbReference>
<name>A0AAD6YHD5_9AGAR</name>
<evidence type="ECO:0000313" key="2">
    <source>
        <dbReference type="EMBL" id="KAJ7221592.1"/>
    </source>
</evidence>
<proteinExistence type="predicted"/>
<comment type="caution">
    <text evidence="2">The sequence shown here is derived from an EMBL/GenBank/DDBJ whole genome shotgun (WGS) entry which is preliminary data.</text>
</comment>
<evidence type="ECO:0000256" key="1">
    <source>
        <dbReference type="SAM" id="MobiDB-lite"/>
    </source>
</evidence>
<dbReference type="EMBL" id="JARJCW010000008">
    <property type="protein sequence ID" value="KAJ7221592.1"/>
    <property type="molecule type" value="Genomic_DNA"/>
</dbReference>
<sequence length="341" mass="38667">MTPDTLSHLHFCAWLQDPKGVHLPLEPPTVDEDQKGRAIVKTVVRGNKPTAYSLEWLHNSRDAYNAVNASCEIFRWFTILDAARVCRIGAAYMAADDVQTQYRSSKGCLEHPLKPHDWLWTPSSGEGVVSLEIRLLRKPPIVRKIKHPGSALHDLRDSEAKVDLDVEFVDKPVDKPFVTFVFEFKLDFQYEPTLIPVRMRTRSSPLCIRGAQGGTAAENLSDPSDSETDSLFGPSEGAPKQHEDSREARFFLFSCCFINAYNLQSVSTQESATLKRPRNDEADVDTSDAGENEGEDEVDHVINEHKQLEQEEEKTTEEYERERATSRKLLKDLQNKNKARL</sequence>
<reference evidence="2" key="1">
    <citation type="submission" date="2023-03" db="EMBL/GenBank/DDBJ databases">
        <title>Massive genome expansion in bonnet fungi (Mycena s.s.) driven by repeated elements and novel gene families across ecological guilds.</title>
        <authorList>
            <consortium name="Lawrence Berkeley National Laboratory"/>
            <person name="Harder C.B."/>
            <person name="Miyauchi S."/>
            <person name="Viragh M."/>
            <person name="Kuo A."/>
            <person name="Thoen E."/>
            <person name="Andreopoulos B."/>
            <person name="Lu D."/>
            <person name="Skrede I."/>
            <person name="Drula E."/>
            <person name="Henrissat B."/>
            <person name="Morin E."/>
            <person name="Kohler A."/>
            <person name="Barry K."/>
            <person name="LaButti K."/>
            <person name="Morin E."/>
            <person name="Salamov A."/>
            <person name="Lipzen A."/>
            <person name="Mereny Z."/>
            <person name="Hegedus B."/>
            <person name="Baldrian P."/>
            <person name="Stursova M."/>
            <person name="Weitz H."/>
            <person name="Taylor A."/>
            <person name="Grigoriev I.V."/>
            <person name="Nagy L.G."/>
            <person name="Martin F."/>
            <person name="Kauserud H."/>
        </authorList>
    </citation>
    <scope>NUCLEOTIDE SEQUENCE</scope>
    <source>
        <strain evidence="2">9144</strain>
    </source>
</reference>
<gene>
    <name evidence="2" type="ORF">GGX14DRAFT_559081</name>
</gene>
<feature type="compositionally biased region" description="Basic and acidic residues" evidence="1">
    <location>
        <begin position="299"/>
        <end position="309"/>
    </location>
</feature>
<dbReference type="AlphaFoldDB" id="A0AAD6YHD5"/>
<protein>
    <submittedName>
        <fullName evidence="2">Uncharacterized protein</fullName>
    </submittedName>
</protein>
<feature type="compositionally biased region" description="Basic and acidic residues" evidence="1">
    <location>
        <begin position="316"/>
        <end position="335"/>
    </location>
</feature>
<evidence type="ECO:0000313" key="3">
    <source>
        <dbReference type="Proteomes" id="UP001219525"/>
    </source>
</evidence>
<feature type="region of interest" description="Disordered" evidence="1">
    <location>
        <begin position="268"/>
        <end position="341"/>
    </location>
</feature>